<dbReference type="EMBL" id="JAOYEY010000043">
    <property type="protein sequence ID" value="MCV9887024.1"/>
    <property type="molecule type" value="Genomic_DNA"/>
</dbReference>
<proteinExistence type="predicted"/>
<dbReference type="RefSeq" id="WP_264143488.1">
    <property type="nucleotide sequence ID" value="NZ_JAOYEY010000043.1"/>
</dbReference>
<protein>
    <submittedName>
        <fullName evidence="1">Uncharacterized protein</fullName>
    </submittedName>
</protein>
<name>A0ABT3DIZ2_9BACI</name>
<comment type="caution">
    <text evidence="1">The sequence shown here is derived from an EMBL/GenBank/DDBJ whole genome shotgun (WGS) entry which is preliminary data.</text>
</comment>
<keyword evidence="2" id="KW-1185">Reference proteome</keyword>
<evidence type="ECO:0000313" key="2">
    <source>
        <dbReference type="Proteomes" id="UP001526147"/>
    </source>
</evidence>
<reference evidence="1 2" key="1">
    <citation type="submission" date="2022-10" db="EMBL/GenBank/DDBJ databases">
        <title>Draft genome assembly of moderately radiation resistant bacterium Metabacillus halosaccharovorans.</title>
        <authorList>
            <person name="Pal S."/>
            <person name="Gopinathan A."/>
        </authorList>
    </citation>
    <scope>NUCLEOTIDE SEQUENCE [LARGE SCALE GENOMIC DNA]</scope>
    <source>
        <strain evidence="1 2">VITHBRA001</strain>
    </source>
</reference>
<accession>A0ABT3DIZ2</accession>
<organism evidence="1 2">
    <name type="scientific">Metabacillus halosaccharovorans</name>
    <dbReference type="NCBI Taxonomy" id="930124"/>
    <lineage>
        <taxon>Bacteria</taxon>
        <taxon>Bacillati</taxon>
        <taxon>Bacillota</taxon>
        <taxon>Bacilli</taxon>
        <taxon>Bacillales</taxon>
        <taxon>Bacillaceae</taxon>
        <taxon>Metabacillus</taxon>
    </lineage>
</organism>
<dbReference type="Proteomes" id="UP001526147">
    <property type="component" value="Unassembled WGS sequence"/>
</dbReference>
<gene>
    <name evidence="1" type="ORF">OIH86_15395</name>
</gene>
<sequence>MVTINLVLGIVASILSISSIVFSKKVSAKNKEIEQHLKQELNITLDSSKKGVLSSKKAISGKNGNSIIGDGNNVRRGK</sequence>
<evidence type="ECO:0000313" key="1">
    <source>
        <dbReference type="EMBL" id="MCV9887024.1"/>
    </source>
</evidence>